<sequence>MSAECSSYYSADGVSVDGFSCPKPGNAVLAVYCCGFNDFKYCCDDPNSFFPYEYGYMWWLSIGALVGLSIAAVVLLAFLITVCVLCYLFIATKPSCLDNGLPLRAPAGDPREGSSRTGPQGFRKHFMSRKLDCDNQPPAPELLFQRKSNIMACNLCPANVFIFSEGAEEEDKNSRLKPGQGGKHQLCQLSYFVQVFLQDTEMDRWSCSVFVVFFLCGAFIREAHPATISDVGGHKSSQRHLLQNDDHPNSNSTDMRMATNPDGDSKPLDWSYLAAGLGTALTVSLLIVVTVKFRLFHRFLASYRHSLLEETDGVSQYGQEDVSFPNSVMGRMGTAGRTLDDDDDGFIEDNYIQASEKDRAEREREEEEGGEETEDSDEDLEFTIG</sequence>
<reference evidence="4 5" key="1">
    <citation type="submission" date="2019-07" db="EMBL/GenBank/DDBJ databases">
        <title>Chromosome genome assembly for large yellow croaker.</title>
        <authorList>
            <person name="Xiao S."/>
        </authorList>
    </citation>
    <scope>NUCLEOTIDE SEQUENCE [LARGE SCALE GENOMIC DNA]</scope>
    <source>
        <strain evidence="4">JMULYC20181020</strain>
        <tissue evidence="4">Muscle</tissue>
    </source>
</reference>
<dbReference type="PANTHER" id="PTHR31450:SF3">
    <property type="entry name" value="TYPE III ENDOSOME MEMBRANE PROTEIN TEMP"/>
    <property type="match status" value="1"/>
</dbReference>
<feature type="domain" description="Shisa N-terminal" evidence="3">
    <location>
        <begin position="4"/>
        <end position="47"/>
    </location>
</feature>
<accession>A0A6G0II86</accession>
<keyword evidence="2" id="KW-1133">Transmembrane helix</keyword>
<keyword evidence="5" id="KW-1185">Reference proteome</keyword>
<dbReference type="Pfam" id="PF13908">
    <property type="entry name" value="Shisa_N"/>
    <property type="match status" value="1"/>
</dbReference>
<feature type="transmembrane region" description="Helical" evidence="2">
    <location>
        <begin position="202"/>
        <end position="220"/>
    </location>
</feature>
<protein>
    <recommendedName>
        <fullName evidence="3">Shisa N-terminal domain-containing protein</fullName>
    </recommendedName>
</protein>
<evidence type="ECO:0000256" key="2">
    <source>
        <dbReference type="SAM" id="Phobius"/>
    </source>
</evidence>
<dbReference type="AlphaFoldDB" id="A0A6G0II86"/>
<feature type="transmembrane region" description="Helical" evidence="2">
    <location>
        <begin position="56"/>
        <end position="89"/>
    </location>
</feature>
<dbReference type="InterPro" id="IPR053891">
    <property type="entry name" value="Shisa_N"/>
</dbReference>
<gene>
    <name evidence="4" type="ORF">D5F01_LYC10821</name>
</gene>
<dbReference type="Pfam" id="PF15176">
    <property type="entry name" value="LRR19-TM"/>
    <property type="match status" value="1"/>
</dbReference>
<feature type="region of interest" description="Disordered" evidence="1">
    <location>
        <begin position="231"/>
        <end position="261"/>
    </location>
</feature>
<evidence type="ECO:0000313" key="5">
    <source>
        <dbReference type="Proteomes" id="UP000424527"/>
    </source>
</evidence>
<proteinExistence type="predicted"/>
<feature type="compositionally biased region" description="Acidic residues" evidence="1">
    <location>
        <begin position="364"/>
        <end position="385"/>
    </location>
</feature>
<organism evidence="4 5">
    <name type="scientific">Larimichthys crocea</name>
    <name type="common">Large yellow croaker</name>
    <name type="synonym">Pseudosciaena crocea</name>
    <dbReference type="NCBI Taxonomy" id="215358"/>
    <lineage>
        <taxon>Eukaryota</taxon>
        <taxon>Metazoa</taxon>
        <taxon>Chordata</taxon>
        <taxon>Craniata</taxon>
        <taxon>Vertebrata</taxon>
        <taxon>Euteleostomi</taxon>
        <taxon>Actinopterygii</taxon>
        <taxon>Neopterygii</taxon>
        <taxon>Teleostei</taxon>
        <taxon>Neoteleostei</taxon>
        <taxon>Acanthomorphata</taxon>
        <taxon>Eupercaria</taxon>
        <taxon>Sciaenidae</taxon>
        <taxon>Larimichthys</taxon>
    </lineage>
</organism>
<name>A0A6G0II86_LARCR</name>
<comment type="caution">
    <text evidence="4">The sequence shown here is derived from an EMBL/GenBank/DDBJ whole genome shotgun (WGS) entry which is preliminary data.</text>
</comment>
<evidence type="ECO:0000256" key="1">
    <source>
        <dbReference type="SAM" id="MobiDB-lite"/>
    </source>
</evidence>
<dbReference type="PANTHER" id="PTHR31450">
    <property type="entry name" value="LEUCINE-RICH REPEAT-CONTAINING PROTEIN 19 LRRC19 FAMILY MEMBER"/>
    <property type="match status" value="1"/>
</dbReference>
<evidence type="ECO:0000313" key="4">
    <source>
        <dbReference type="EMBL" id="KAE8291225.1"/>
    </source>
</evidence>
<keyword evidence="2" id="KW-0472">Membrane</keyword>
<keyword evidence="2" id="KW-0812">Transmembrane</keyword>
<evidence type="ECO:0000259" key="3">
    <source>
        <dbReference type="Pfam" id="PF13908"/>
    </source>
</evidence>
<dbReference type="EMBL" id="REGW02000010">
    <property type="protein sequence ID" value="KAE8291225.1"/>
    <property type="molecule type" value="Genomic_DNA"/>
</dbReference>
<feature type="region of interest" description="Disordered" evidence="1">
    <location>
        <begin position="336"/>
        <end position="385"/>
    </location>
</feature>
<dbReference type="Proteomes" id="UP000424527">
    <property type="component" value="Unassembled WGS sequence"/>
</dbReference>
<feature type="transmembrane region" description="Helical" evidence="2">
    <location>
        <begin position="270"/>
        <end position="291"/>
    </location>
</feature>